<dbReference type="InterPro" id="IPR001296">
    <property type="entry name" value="Glyco_trans_1"/>
</dbReference>
<evidence type="ECO:0000313" key="4">
    <source>
        <dbReference type="Proteomes" id="UP001182991"/>
    </source>
</evidence>
<dbReference type="Gene3D" id="3.40.50.2000">
    <property type="entry name" value="Glycogen Phosphorylase B"/>
    <property type="match status" value="2"/>
</dbReference>
<protein>
    <submittedName>
        <fullName evidence="3">Glycosyltransferase family 4 protein</fullName>
        <ecNumber evidence="3">2.4.-.-</ecNumber>
    </submittedName>
</protein>
<dbReference type="InterPro" id="IPR028098">
    <property type="entry name" value="Glyco_trans_4-like_N"/>
</dbReference>
<dbReference type="Pfam" id="PF13439">
    <property type="entry name" value="Glyco_transf_4"/>
    <property type="match status" value="1"/>
</dbReference>
<evidence type="ECO:0000313" key="3">
    <source>
        <dbReference type="EMBL" id="MDT0294657.1"/>
    </source>
</evidence>
<evidence type="ECO:0000259" key="1">
    <source>
        <dbReference type="Pfam" id="PF00534"/>
    </source>
</evidence>
<accession>A0ABU2KIZ3</accession>
<dbReference type="CDD" id="cd03801">
    <property type="entry name" value="GT4_PimA-like"/>
    <property type="match status" value="1"/>
</dbReference>
<dbReference type="RefSeq" id="WP_311401590.1">
    <property type="nucleotide sequence ID" value="NZ_JAVRBG010000007.1"/>
</dbReference>
<gene>
    <name evidence="3" type="ORF">RLT85_08420</name>
</gene>
<dbReference type="GO" id="GO:0016757">
    <property type="term" value="F:glycosyltransferase activity"/>
    <property type="evidence" value="ECO:0007669"/>
    <property type="project" value="UniProtKB-KW"/>
</dbReference>
<evidence type="ECO:0000259" key="2">
    <source>
        <dbReference type="Pfam" id="PF13439"/>
    </source>
</evidence>
<dbReference type="Proteomes" id="UP001182991">
    <property type="component" value="Unassembled WGS sequence"/>
</dbReference>
<dbReference type="EMBL" id="JAVRBG010000007">
    <property type="protein sequence ID" value="MDT0294657.1"/>
    <property type="molecule type" value="Genomic_DNA"/>
</dbReference>
<name>A0ABU2KIZ3_9FLAO</name>
<keyword evidence="4" id="KW-1185">Reference proteome</keyword>
<dbReference type="EC" id="2.4.-.-" evidence="3"/>
<reference evidence="4" key="1">
    <citation type="submission" date="2023-07" db="EMBL/GenBank/DDBJ databases">
        <title>Isolating and identifying novel microbial strains from the Mariana Trench.</title>
        <authorList>
            <person name="Fu H."/>
        </authorList>
    </citation>
    <scope>NUCLEOTIDE SEQUENCE [LARGE SCALE GENOMIC DNA]</scope>
    <source>
        <strain evidence="4">T-y2</strain>
    </source>
</reference>
<feature type="domain" description="Glycosyl transferase family 1" evidence="1">
    <location>
        <begin position="167"/>
        <end position="328"/>
    </location>
</feature>
<keyword evidence="3" id="KW-0808">Transferase</keyword>
<organism evidence="3 4">
    <name type="scientific">Mesonia ostreae</name>
    <dbReference type="NCBI Taxonomy" id="861110"/>
    <lineage>
        <taxon>Bacteria</taxon>
        <taxon>Pseudomonadati</taxon>
        <taxon>Bacteroidota</taxon>
        <taxon>Flavobacteriia</taxon>
        <taxon>Flavobacteriales</taxon>
        <taxon>Flavobacteriaceae</taxon>
        <taxon>Mesonia</taxon>
    </lineage>
</organism>
<dbReference type="PANTHER" id="PTHR45947">
    <property type="entry name" value="SULFOQUINOVOSYL TRANSFERASE SQD2"/>
    <property type="match status" value="1"/>
</dbReference>
<comment type="caution">
    <text evidence="3">The sequence shown here is derived from an EMBL/GenBank/DDBJ whole genome shotgun (WGS) entry which is preliminary data.</text>
</comment>
<feature type="domain" description="Glycosyltransferase subfamily 4-like N-terminal" evidence="2">
    <location>
        <begin position="62"/>
        <end position="154"/>
    </location>
</feature>
<dbReference type="Pfam" id="PF00534">
    <property type="entry name" value="Glycos_transf_1"/>
    <property type="match status" value="1"/>
</dbReference>
<sequence length="359" mass="41304">MKIFLISNMFPSKNDGLFGVFVKNFKEELEDHHITFSETALIKGRAISTLKKIRNYSVHYFKIVSSFFKDYDLIYVHFITHHIPILLILLPFKNKPWVLNAHGDDIIGLQKSRFLNYFAVKILKKVDLIVVPTSYFKEKILKNYPFIESSKVFISPSGGISPKLFYKKKNIEENKVITLGFVSRFIEEKGWKTFLESLKLLQQNNVCFNAVIAGKGPDEELIKDYIKKNDINGTNFLGFVNQKDLVHLYNQLDLYIFPTYREGESLGLTGIEAMACGTPVIACNMAGPSTYIKPGLNGYLFEPKNSNQLYKYIMSYISKNELEKKKMIQEALDTSKEYEQKLVAKKLVIQLNSIVNSVR</sequence>
<keyword evidence="3" id="KW-0328">Glycosyltransferase</keyword>
<proteinExistence type="predicted"/>
<dbReference type="SUPFAM" id="SSF53756">
    <property type="entry name" value="UDP-Glycosyltransferase/glycogen phosphorylase"/>
    <property type="match status" value="1"/>
</dbReference>
<dbReference type="PANTHER" id="PTHR45947:SF3">
    <property type="entry name" value="SULFOQUINOVOSYL TRANSFERASE SQD2"/>
    <property type="match status" value="1"/>
</dbReference>
<dbReference type="InterPro" id="IPR050194">
    <property type="entry name" value="Glycosyltransferase_grp1"/>
</dbReference>